<gene>
    <name evidence="1" type="ORF">HMPREF1991_01352</name>
</gene>
<sequence length="419" mass="49600">MIKIRFLYILILLIIGCQMHRKGVYNKTKESKMKKNFVLSQALRQQLNISNDMVLPMDSLGMDSLMQKYQRLNNLASPNEDGEEDEEEIELRIDEKYLDILIPFAFNDLVKKGFVPISASQYVSKLSVLGLDSLRRKSLPYIYEYKHYFTSPSNIHGWQDDIAKGGIDRKEEEYVRYASINNVFVKGYNFLLPAPSLETFIKGEDKKMFFRLDDDVIHLNKFLFNNNKASLTWLLHNSPMALKDLLISYGYDTNEVINRLVLDEVLRSYANVTDVSGLMNIFVRKIYAKKPYVEIREGLLKTILRQPADERNLQWLTILDSYIDCLTSDKTENYPYWISNFTKIERFKIVAYLGYYLHKEYFKYNQNAPTFYGHVLYYNDEFRKYLDSHHYFNLPGFVEMSDSIYQEYDFNVKIHQIRK</sequence>
<evidence type="ECO:0000313" key="1">
    <source>
        <dbReference type="EMBL" id="KDR52557.1"/>
    </source>
</evidence>
<organism evidence="1 2">
    <name type="scientific">Hoylesella loescheii DSM 19665 = JCM 12249 = ATCC 15930</name>
    <dbReference type="NCBI Taxonomy" id="1122985"/>
    <lineage>
        <taxon>Bacteria</taxon>
        <taxon>Pseudomonadati</taxon>
        <taxon>Bacteroidota</taxon>
        <taxon>Bacteroidia</taxon>
        <taxon>Bacteroidales</taxon>
        <taxon>Prevotellaceae</taxon>
        <taxon>Hoylesella</taxon>
    </lineage>
</organism>
<dbReference type="eggNOG" id="ENOG5032R6E">
    <property type="taxonomic scope" value="Bacteria"/>
</dbReference>
<evidence type="ECO:0008006" key="3">
    <source>
        <dbReference type="Google" id="ProtNLM"/>
    </source>
</evidence>
<dbReference type="PATRIC" id="fig|1122985.7.peg.1407"/>
<name>A0A069QIN1_HOYLO</name>
<proteinExistence type="predicted"/>
<evidence type="ECO:0000313" key="2">
    <source>
        <dbReference type="Proteomes" id="UP000027442"/>
    </source>
</evidence>
<dbReference type="PROSITE" id="PS51257">
    <property type="entry name" value="PROKAR_LIPOPROTEIN"/>
    <property type="match status" value="1"/>
</dbReference>
<comment type="caution">
    <text evidence="1">The sequence shown here is derived from an EMBL/GenBank/DDBJ whole genome shotgun (WGS) entry which is preliminary data.</text>
</comment>
<keyword evidence="2" id="KW-1185">Reference proteome</keyword>
<reference evidence="1 2" key="1">
    <citation type="submission" date="2013-08" db="EMBL/GenBank/DDBJ databases">
        <authorList>
            <person name="Weinstock G."/>
            <person name="Sodergren E."/>
            <person name="Wylie T."/>
            <person name="Fulton L."/>
            <person name="Fulton R."/>
            <person name="Fronick C."/>
            <person name="O'Laughlin M."/>
            <person name="Godfrey J."/>
            <person name="Miner T."/>
            <person name="Herter B."/>
            <person name="Appelbaum E."/>
            <person name="Cordes M."/>
            <person name="Lek S."/>
            <person name="Wollam A."/>
            <person name="Pepin K.H."/>
            <person name="Palsikar V.B."/>
            <person name="Mitreva M."/>
            <person name="Wilson R.K."/>
        </authorList>
    </citation>
    <scope>NUCLEOTIDE SEQUENCE [LARGE SCALE GENOMIC DNA]</scope>
    <source>
        <strain evidence="1 2">ATCC 15930</strain>
    </source>
</reference>
<dbReference type="Proteomes" id="UP000027442">
    <property type="component" value="Unassembled WGS sequence"/>
</dbReference>
<dbReference type="EMBL" id="JNGW01000056">
    <property type="protein sequence ID" value="KDR52557.1"/>
    <property type="molecule type" value="Genomic_DNA"/>
</dbReference>
<protein>
    <recommendedName>
        <fullName evidence="3">Lipoprotein</fullName>
    </recommendedName>
</protein>
<dbReference type="AlphaFoldDB" id="A0A069QIN1"/>
<dbReference type="HOGENOM" id="CLU_642288_0_0_10"/>
<accession>A0A069QIN1</accession>